<keyword evidence="3" id="KW-1185">Reference proteome</keyword>
<evidence type="ECO:0000313" key="3">
    <source>
        <dbReference type="Proteomes" id="UP000001029"/>
    </source>
</evidence>
<keyword evidence="1" id="KW-0472">Membrane</keyword>
<reference evidence="2 3" key="1">
    <citation type="journal article" date="2009" name="Appl. Environ. Microbiol.">
        <title>Genomic analysis of 'Elusimicrobium minutum,' the first cultivated representative of the phylum 'Elusimicrobia' (formerly termite group 1).</title>
        <authorList>
            <person name="Herlemann D.P.R."/>
            <person name="Geissinger O."/>
            <person name="Ikeda-Ohtsubo W."/>
            <person name="Kunin V."/>
            <person name="Sun H."/>
            <person name="Lapidus A."/>
            <person name="Hugenholtz P."/>
            <person name="Brune A."/>
        </authorList>
    </citation>
    <scope>NUCLEOTIDE SEQUENCE [LARGE SCALE GENOMIC DNA]</scope>
    <source>
        <strain evidence="2 3">Pei191</strain>
    </source>
</reference>
<name>B2KDF6_ELUMP</name>
<dbReference type="Proteomes" id="UP000001029">
    <property type="component" value="Chromosome"/>
</dbReference>
<dbReference type="EMBL" id="CP001055">
    <property type="protein sequence ID" value="ACC98552.1"/>
    <property type="molecule type" value="Genomic_DNA"/>
</dbReference>
<organism evidence="2 3">
    <name type="scientific">Elusimicrobium minutum (strain Pei191)</name>
    <dbReference type="NCBI Taxonomy" id="445932"/>
    <lineage>
        <taxon>Bacteria</taxon>
        <taxon>Pseudomonadati</taxon>
        <taxon>Elusimicrobiota</taxon>
        <taxon>Elusimicrobia</taxon>
        <taxon>Elusimicrobiales</taxon>
        <taxon>Elusimicrobiaceae</taxon>
        <taxon>Elusimicrobium</taxon>
    </lineage>
</organism>
<dbReference type="AlphaFoldDB" id="B2KDF6"/>
<keyword evidence="1" id="KW-0812">Transmembrane</keyword>
<proteinExistence type="predicted"/>
<accession>B2KDF6</accession>
<gene>
    <name evidence="2" type="ordered locus">Emin_0999</name>
</gene>
<evidence type="ECO:0000256" key="1">
    <source>
        <dbReference type="SAM" id="Phobius"/>
    </source>
</evidence>
<evidence type="ECO:0000313" key="2">
    <source>
        <dbReference type="EMBL" id="ACC98552.1"/>
    </source>
</evidence>
<dbReference type="HOGENOM" id="CLU_2715999_0_0_0"/>
<dbReference type="STRING" id="445932.Emin_0999"/>
<feature type="transmembrane region" description="Helical" evidence="1">
    <location>
        <begin position="6"/>
        <end position="30"/>
    </location>
</feature>
<protein>
    <submittedName>
        <fullName evidence="2">Uncharacterized protein</fullName>
    </submittedName>
</protein>
<keyword evidence="1" id="KW-1133">Transmembrane helix</keyword>
<dbReference type="KEGG" id="emi:Emin_0999"/>
<sequence>MENILLIIISLFALILPFLVVKVLAFFLPVSKKSKNKNLKNVYVYNFIIKENFQKLSLLQELNFFRSFFTPV</sequence>